<evidence type="ECO:0000313" key="14">
    <source>
        <dbReference type="EMBL" id="AFM89015.1"/>
    </source>
</evidence>
<keyword evidence="7" id="KW-0378">Hydrolase</keyword>
<proteinExistence type="evidence at transcript level"/>
<keyword evidence="6" id="KW-0888">Threonine protease</keyword>
<evidence type="ECO:0000256" key="8">
    <source>
        <dbReference type="ARBA" id="ARBA00022942"/>
    </source>
</evidence>
<dbReference type="InterPro" id="IPR023333">
    <property type="entry name" value="Proteasome_suB-type"/>
</dbReference>
<dbReference type="EMBL" id="JX207938">
    <property type="protein sequence ID" value="AFM86252.1"/>
    <property type="molecule type" value="mRNA"/>
</dbReference>
<dbReference type="Pfam" id="PF00227">
    <property type="entry name" value="Proteasome"/>
    <property type="match status" value="1"/>
</dbReference>
<dbReference type="CDD" id="cd03763">
    <property type="entry name" value="proteasome_beta_type_7"/>
    <property type="match status" value="1"/>
</dbReference>
<comment type="catalytic activity">
    <reaction evidence="1">
        <text>Cleavage of peptide bonds with very broad specificity.</text>
        <dbReference type="EC" id="3.4.25.1"/>
    </reaction>
</comment>
<dbReference type="FunFam" id="3.60.20.10:FF:000005">
    <property type="entry name" value="Proteasome subunit beta type-2"/>
    <property type="match status" value="1"/>
</dbReference>
<dbReference type="InterPro" id="IPR000243">
    <property type="entry name" value="Pept_T1A_subB"/>
</dbReference>
<dbReference type="GO" id="GO:0005634">
    <property type="term" value="C:nucleus"/>
    <property type="evidence" value="ECO:0007669"/>
    <property type="project" value="UniProtKB-SubCell"/>
</dbReference>
<dbReference type="PANTHER" id="PTHR32194">
    <property type="entry name" value="METALLOPROTEASE TLDD"/>
    <property type="match status" value="1"/>
</dbReference>
<evidence type="ECO:0000313" key="13">
    <source>
        <dbReference type="EMBL" id="AFM86252.1"/>
    </source>
</evidence>
<comment type="subcellular location">
    <subcellularLocation>
        <location evidence="2">Nucleus</location>
    </subcellularLocation>
</comment>
<evidence type="ECO:0000256" key="3">
    <source>
        <dbReference type="ARBA" id="ARBA00012039"/>
    </source>
</evidence>
<dbReference type="PROSITE" id="PS51476">
    <property type="entry name" value="PROTEASOME_BETA_2"/>
    <property type="match status" value="1"/>
</dbReference>
<evidence type="ECO:0000313" key="15">
    <source>
        <dbReference type="EMBL" id="AFM89637.1"/>
    </source>
</evidence>
<accession>K4GAT7</accession>
<dbReference type="GO" id="GO:0004298">
    <property type="term" value="F:threonine-type endopeptidase activity"/>
    <property type="evidence" value="ECO:0007669"/>
    <property type="project" value="UniProtKB-KW"/>
</dbReference>
<feature type="active site" description="Nucleophile" evidence="10">
    <location>
        <position position="42"/>
    </location>
</feature>
<protein>
    <recommendedName>
        <fullName evidence="3">proteasome endopeptidase complex</fullName>
        <ecNumber evidence="3">3.4.25.1</ecNumber>
    </recommendedName>
</protein>
<evidence type="ECO:0000256" key="10">
    <source>
        <dbReference type="PIRSR" id="PIRSR600243-1"/>
    </source>
</evidence>
<evidence type="ECO:0000256" key="6">
    <source>
        <dbReference type="ARBA" id="ARBA00022698"/>
    </source>
</evidence>
<dbReference type="Pfam" id="PF12465">
    <property type="entry name" value="Pr_beta_C"/>
    <property type="match status" value="1"/>
</dbReference>
<name>K4GAT7_CALMI</name>
<dbReference type="AlphaFoldDB" id="K4GAT7"/>
<evidence type="ECO:0000256" key="4">
    <source>
        <dbReference type="ARBA" id="ARBA00022490"/>
    </source>
</evidence>
<dbReference type="InterPro" id="IPR001353">
    <property type="entry name" value="Proteasome_sua/b"/>
</dbReference>
<dbReference type="PANTHER" id="PTHR32194:SF4">
    <property type="entry name" value="PROTEASOME SUBUNIT BETA TYPE-7"/>
    <property type="match status" value="1"/>
</dbReference>
<dbReference type="GO" id="GO:0051603">
    <property type="term" value="P:proteolysis involved in protein catabolic process"/>
    <property type="evidence" value="ECO:0007669"/>
    <property type="project" value="InterPro"/>
</dbReference>
<dbReference type="GO" id="GO:0005839">
    <property type="term" value="C:proteasome core complex"/>
    <property type="evidence" value="ECO:0007669"/>
    <property type="project" value="InterPro"/>
</dbReference>
<dbReference type="GO" id="GO:0005737">
    <property type="term" value="C:cytoplasm"/>
    <property type="evidence" value="ECO:0007669"/>
    <property type="project" value="TreeGrafter"/>
</dbReference>
<dbReference type="InterPro" id="IPR024689">
    <property type="entry name" value="Proteasome_bsu_C"/>
</dbReference>
<dbReference type="EMBL" id="JX052523">
    <property type="protein sequence ID" value="AFK10751.1"/>
    <property type="molecule type" value="mRNA"/>
</dbReference>
<dbReference type="InterPro" id="IPR029055">
    <property type="entry name" value="Ntn_hydrolases_N"/>
</dbReference>
<evidence type="ECO:0000256" key="9">
    <source>
        <dbReference type="ARBA" id="ARBA00023242"/>
    </source>
</evidence>
<evidence type="ECO:0000256" key="2">
    <source>
        <dbReference type="ARBA" id="ARBA00004123"/>
    </source>
</evidence>
<evidence type="ECO:0000259" key="11">
    <source>
        <dbReference type="Pfam" id="PF12465"/>
    </source>
</evidence>
<dbReference type="PRINTS" id="PR00141">
    <property type="entry name" value="PROTEASOME"/>
</dbReference>
<dbReference type="EMBL" id="JX211323">
    <property type="protein sequence ID" value="AFM89637.1"/>
    <property type="molecule type" value="mRNA"/>
</dbReference>
<evidence type="ECO:0000256" key="5">
    <source>
        <dbReference type="ARBA" id="ARBA00022670"/>
    </source>
</evidence>
<organism evidence="14">
    <name type="scientific">Callorhinchus milii</name>
    <name type="common">Ghost shark</name>
    <dbReference type="NCBI Taxonomy" id="7868"/>
    <lineage>
        <taxon>Eukaryota</taxon>
        <taxon>Metazoa</taxon>
        <taxon>Chordata</taxon>
        <taxon>Craniata</taxon>
        <taxon>Vertebrata</taxon>
        <taxon>Chondrichthyes</taxon>
        <taxon>Holocephali</taxon>
        <taxon>Chimaeriformes</taxon>
        <taxon>Callorhinchidae</taxon>
        <taxon>Callorhinchus</taxon>
    </lineage>
</organism>
<dbReference type="EMBL" id="JX210701">
    <property type="protein sequence ID" value="AFM89015.1"/>
    <property type="molecule type" value="mRNA"/>
</dbReference>
<keyword evidence="9" id="KW-0539">Nucleus</keyword>
<evidence type="ECO:0000256" key="7">
    <source>
        <dbReference type="ARBA" id="ARBA00022801"/>
    </source>
</evidence>
<evidence type="ECO:0000256" key="1">
    <source>
        <dbReference type="ARBA" id="ARBA00001198"/>
    </source>
</evidence>
<reference evidence="14" key="1">
    <citation type="journal article" date="2012" name="PLoS ONE">
        <title>Sequencing and Analysis of Full-Length cDNAs, 5'-ESTs and 3'-ESTs from a Cartilaginous Fish, the Elephant Shark (Callorhinchus milii).</title>
        <authorList>
            <person name="Tan Y.Y."/>
            <person name="Kodzius R."/>
            <person name="Tay B.H."/>
            <person name="Tay A."/>
            <person name="Brenner S."/>
            <person name="Venkatesh B."/>
        </authorList>
    </citation>
    <scope>NUCLEOTIDE SEQUENCE</scope>
    <source>
        <tissue evidence="12">Gills</tissue>
        <tissue evidence="13">Intestine</tissue>
        <tissue evidence="15">Liver</tissue>
        <tissue evidence="14">Spleen</tissue>
    </source>
</reference>
<keyword evidence="5" id="KW-0645">Protease</keyword>
<dbReference type="Gene3D" id="3.60.20.10">
    <property type="entry name" value="Glutamine Phosphoribosylpyrophosphate, subunit 1, domain 1"/>
    <property type="match status" value="1"/>
</dbReference>
<dbReference type="MEROPS" id="T01.A02"/>
<feature type="domain" description="Proteasome beta subunit C-terminal" evidence="11">
    <location>
        <begin position="234"/>
        <end position="269"/>
    </location>
</feature>
<sequence length="275" mass="30071">MFTAAVEAPEGGFQFENCSRNRSFDSFSEQKLVLPNATKTGTTIGGLVFKGGVVLGADTRATSGEVVVDKNCSKIHRISSNIYCCGAGTAADTEKTTEMLASKIELHALATGRQPRLVMASRFLQDTLFRYRGHISAMLLLGGVDCSGPHIYEVTPHGSVQKLPFSSMGSGNLAAMGVFEDRYRPDMNEEEAKMLVRDAINAGIMNDLGSGSNIDLCVITQHKVDFIRPYDISNYKGQRLGRYRYPRGCTAVLSKDVTPLSFQLIHEEVQEMQIS</sequence>
<dbReference type="SUPFAM" id="SSF56235">
    <property type="entry name" value="N-terminal nucleophile aminohydrolases (Ntn hydrolases)"/>
    <property type="match status" value="1"/>
</dbReference>
<keyword evidence="8 14" id="KW-0647">Proteasome</keyword>
<keyword evidence="4" id="KW-0963">Cytoplasm</keyword>
<evidence type="ECO:0000313" key="12">
    <source>
        <dbReference type="EMBL" id="AFK10751.1"/>
    </source>
</evidence>
<dbReference type="EC" id="3.4.25.1" evidence="3"/>